<accession>A0A3D9RVY6</accession>
<protein>
    <submittedName>
        <fullName evidence="2">Uncharacterized protein</fullName>
    </submittedName>
</protein>
<name>A0A3D9RVY6_9FLAO</name>
<evidence type="ECO:0000256" key="1">
    <source>
        <dbReference type="SAM" id="MobiDB-lite"/>
    </source>
</evidence>
<organism evidence="2 3">
    <name type="scientific">Lutibacter oceani</name>
    <dbReference type="NCBI Taxonomy" id="1853311"/>
    <lineage>
        <taxon>Bacteria</taxon>
        <taxon>Pseudomonadati</taxon>
        <taxon>Bacteroidota</taxon>
        <taxon>Flavobacteriia</taxon>
        <taxon>Flavobacteriales</taxon>
        <taxon>Flavobacteriaceae</taxon>
        <taxon>Lutibacter</taxon>
    </lineage>
</organism>
<proteinExistence type="predicted"/>
<evidence type="ECO:0000313" key="2">
    <source>
        <dbReference type="EMBL" id="REE80845.1"/>
    </source>
</evidence>
<dbReference type="OrthoDB" id="1431410at2"/>
<keyword evidence="3" id="KW-1185">Reference proteome</keyword>
<feature type="compositionally biased region" description="Basic residues" evidence="1">
    <location>
        <begin position="190"/>
        <end position="202"/>
    </location>
</feature>
<dbReference type="RefSeq" id="WP_115881690.1">
    <property type="nucleotide sequence ID" value="NZ_QTTQ01000011.1"/>
</dbReference>
<dbReference type="AlphaFoldDB" id="A0A3D9RVY6"/>
<gene>
    <name evidence="2" type="ORF">BX611_2503</name>
</gene>
<feature type="region of interest" description="Disordered" evidence="1">
    <location>
        <begin position="181"/>
        <end position="202"/>
    </location>
</feature>
<reference evidence="2 3" key="1">
    <citation type="submission" date="2018-08" db="EMBL/GenBank/DDBJ databases">
        <title>Genomic Encyclopedia of Type Strains, Phase III (KMG-III): the genomes of soil and plant-associated and newly described type strains.</title>
        <authorList>
            <person name="Whitman W."/>
        </authorList>
    </citation>
    <scope>NUCLEOTIDE SEQUENCE [LARGE SCALE GENOMIC DNA]</scope>
    <source>
        <strain evidence="2 3">325-5</strain>
    </source>
</reference>
<dbReference type="EMBL" id="QTTQ01000011">
    <property type="protein sequence ID" value="REE80845.1"/>
    <property type="molecule type" value="Genomic_DNA"/>
</dbReference>
<dbReference type="Proteomes" id="UP000256429">
    <property type="component" value="Unassembled WGS sequence"/>
</dbReference>
<evidence type="ECO:0000313" key="3">
    <source>
        <dbReference type="Proteomes" id="UP000256429"/>
    </source>
</evidence>
<sequence length="202" mass="23601">MKYLYGFLLIIIFISFSCNKSKKTTEVSEVVDTLVVDDDRIINNISETLIPEAKRRLKDWKEYQNVDEFMLKYYNVSNLEALNNAKELSDLVKNMIDTIRVEQLKEVNVIVRFNVLHNETLRLADMATIPSISKDEVKEEIKKIIDLYSAVNSKINTIYKAEDIQNTLEIDTEEPIKIDKPYNKIPYQSRSKRTSRISSKKQ</sequence>
<comment type="caution">
    <text evidence="2">The sequence shown here is derived from an EMBL/GenBank/DDBJ whole genome shotgun (WGS) entry which is preliminary data.</text>
</comment>
<dbReference type="PROSITE" id="PS51257">
    <property type="entry name" value="PROKAR_LIPOPROTEIN"/>
    <property type="match status" value="1"/>
</dbReference>